<evidence type="ECO:0000259" key="3">
    <source>
        <dbReference type="PROSITE" id="PS50887"/>
    </source>
</evidence>
<dbReference type="SUPFAM" id="SSF55073">
    <property type="entry name" value="Nucleotide cyclase"/>
    <property type="match status" value="1"/>
</dbReference>
<organism evidence="4 5">
    <name type="scientific">Sulfurimonas lithotrophica</name>
    <dbReference type="NCBI Taxonomy" id="2590022"/>
    <lineage>
        <taxon>Bacteria</taxon>
        <taxon>Pseudomonadati</taxon>
        <taxon>Campylobacterota</taxon>
        <taxon>Epsilonproteobacteria</taxon>
        <taxon>Campylobacterales</taxon>
        <taxon>Sulfurimonadaceae</taxon>
        <taxon>Sulfurimonas</taxon>
    </lineage>
</organism>
<sequence length="297" mass="34441">MVKKRVLILEVNEKNFTSLATVLKRKGYESVSYNEINNLDKEIENIDIVLVNTHITYIDISKIYELVNTEFIVKIPIIFLDNSKESNKELIEKCFSNGASDFIKRPFSSSEILARVDYHYDQFYKLREYKLRVDKLANLATVDQLSKLTSKMHMQAILKHQLNNYNRYKTPTSVLYIGLINVDKIVSICGFEYGEKLIQSFSKKLKALIRESDVVSRWKGSNFMVLLSNTDAKNAENLAKKLNKTLSGIEVMKDTKPVLAFGITEFIEEDWIEEIEQRAVYALKQAKKQEYGRIYTC</sequence>
<dbReference type="NCBIfam" id="TIGR00254">
    <property type="entry name" value="GGDEF"/>
    <property type="match status" value="1"/>
</dbReference>
<dbReference type="KEGG" id="sulg:FJR48_05615"/>
<evidence type="ECO:0000259" key="2">
    <source>
        <dbReference type="PROSITE" id="PS50110"/>
    </source>
</evidence>
<feature type="domain" description="Response regulatory" evidence="2">
    <location>
        <begin position="5"/>
        <end position="120"/>
    </location>
</feature>
<name>A0A5P8P0K3_9BACT</name>
<dbReference type="AlphaFoldDB" id="A0A5P8P0K3"/>
<dbReference type="InterPro" id="IPR043128">
    <property type="entry name" value="Rev_trsase/Diguanyl_cyclase"/>
</dbReference>
<evidence type="ECO:0000313" key="4">
    <source>
        <dbReference type="EMBL" id="QFR49233.1"/>
    </source>
</evidence>
<dbReference type="InterPro" id="IPR001789">
    <property type="entry name" value="Sig_transdc_resp-reg_receiver"/>
</dbReference>
<feature type="domain" description="GGDEF" evidence="3">
    <location>
        <begin position="170"/>
        <end position="297"/>
    </location>
</feature>
<dbReference type="PANTHER" id="PTHR44757:SF2">
    <property type="entry name" value="BIOFILM ARCHITECTURE MAINTENANCE PROTEIN MBAA"/>
    <property type="match status" value="1"/>
</dbReference>
<dbReference type="Proteomes" id="UP000326944">
    <property type="component" value="Chromosome"/>
</dbReference>
<evidence type="ECO:0000256" key="1">
    <source>
        <dbReference type="PROSITE-ProRule" id="PRU00169"/>
    </source>
</evidence>
<accession>A0A5P8P0K3</accession>
<dbReference type="InterPro" id="IPR029787">
    <property type="entry name" value="Nucleotide_cyclase"/>
</dbReference>
<dbReference type="OrthoDB" id="5333582at2"/>
<dbReference type="EMBL" id="CP043617">
    <property type="protein sequence ID" value="QFR49233.1"/>
    <property type="molecule type" value="Genomic_DNA"/>
</dbReference>
<dbReference type="InterPro" id="IPR000160">
    <property type="entry name" value="GGDEF_dom"/>
</dbReference>
<comment type="caution">
    <text evidence="1">Lacks conserved residue(s) required for the propagation of feature annotation.</text>
</comment>
<dbReference type="Gene3D" id="3.40.50.2300">
    <property type="match status" value="1"/>
</dbReference>
<dbReference type="GO" id="GO:0000160">
    <property type="term" value="P:phosphorelay signal transduction system"/>
    <property type="evidence" value="ECO:0007669"/>
    <property type="project" value="InterPro"/>
</dbReference>
<protein>
    <submittedName>
        <fullName evidence="4">Diguanylate cyclase</fullName>
    </submittedName>
</protein>
<dbReference type="InterPro" id="IPR011006">
    <property type="entry name" value="CheY-like_superfamily"/>
</dbReference>
<reference evidence="4 5" key="1">
    <citation type="submission" date="2019-09" db="EMBL/GenBank/DDBJ databases">
        <title>Sulfurimonas gotlandica sp. nov., a chemoautotrophic and psychrotolerant epsilonproteobacterium isolated from a pelagic redoxcline, and an emended description of the genus Sulfurimonas.</title>
        <authorList>
            <person name="Wang S."/>
            <person name="Jiang L."/>
            <person name="Shao S."/>
        </authorList>
    </citation>
    <scope>NUCLEOTIDE SEQUENCE [LARGE SCALE GENOMIC DNA]</scope>
    <source>
        <strain evidence="4 5">GYSZ_1</strain>
    </source>
</reference>
<keyword evidence="5" id="KW-1185">Reference proteome</keyword>
<dbReference type="Pfam" id="PF00990">
    <property type="entry name" value="GGDEF"/>
    <property type="match status" value="1"/>
</dbReference>
<evidence type="ECO:0000313" key="5">
    <source>
        <dbReference type="Proteomes" id="UP000326944"/>
    </source>
</evidence>
<proteinExistence type="predicted"/>
<dbReference type="InterPro" id="IPR052155">
    <property type="entry name" value="Biofilm_reg_signaling"/>
</dbReference>
<dbReference type="RefSeq" id="WP_152307176.1">
    <property type="nucleotide sequence ID" value="NZ_CP043617.1"/>
</dbReference>
<dbReference type="PROSITE" id="PS50110">
    <property type="entry name" value="RESPONSE_REGULATORY"/>
    <property type="match status" value="1"/>
</dbReference>
<dbReference type="PROSITE" id="PS50887">
    <property type="entry name" value="GGDEF"/>
    <property type="match status" value="1"/>
</dbReference>
<dbReference type="PANTHER" id="PTHR44757">
    <property type="entry name" value="DIGUANYLATE CYCLASE DGCP"/>
    <property type="match status" value="1"/>
</dbReference>
<dbReference type="Gene3D" id="3.30.70.270">
    <property type="match status" value="1"/>
</dbReference>
<gene>
    <name evidence="4" type="ORF">FJR48_05615</name>
</gene>
<dbReference type="SUPFAM" id="SSF52172">
    <property type="entry name" value="CheY-like"/>
    <property type="match status" value="1"/>
</dbReference>
<dbReference type="SMART" id="SM00267">
    <property type="entry name" value="GGDEF"/>
    <property type="match status" value="1"/>
</dbReference>